<dbReference type="PRINTS" id="PR00344">
    <property type="entry name" value="BCTRLSENSOR"/>
</dbReference>
<dbReference type="PROSITE" id="PS50109">
    <property type="entry name" value="HIS_KIN"/>
    <property type="match status" value="1"/>
</dbReference>
<dbReference type="SUPFAM" id="SSF55874">
    <property type="entry name" value="ATPase domain of HSP90 chaperone/DNA topoisomerase II/histidine kinase"/>
    <property type="match status" value="1"/>
</dbReference>
<evidence type="ECO:0000256" key="2">
    <source>
        <dbReference type="ARBA" id="ARBA00004651"/>
    </source>
</evidence>
<dbReference type="InterPro" id="IPR004358">
    <property type="entry name" value="Sig_transdc_His_kin-like_C"/>
</dbReference>
<dbReference type="SMART" id="SM00304">
    <property type="entry name" value="HAMP"/>
    <property type="match status" value="1"/>
</dbReference>
<dbReference type="SUPFAM" id="SSF47384">
    <property type="entry name" value="Homodimeric domain of signal transducing histidine kinase"/>
    <property type="match status" value="1"/>
</dbReference>
<evidence type="ECO:0000256" key="4">
    <source>
        <dbReference type="ARBA" id="ARBA00022475"/>
    </source>
</evidence>
<keyword evidence="5" id="KW-0597">Phosphoprotein</keyword>
<dbReference type="InterPro" id="IPR003594">
    <property type="entry name" value="HATPase_dom"/>
</dbReference>
<evidence type="ECO:0000256" key="13">
    <source>
        <dbReference type="ARBA" id="ARBA00023136"/>
    </source>
</evidence>
<evidence type="ECO:0000313" key="19">
    <source>
        <dbReference type="Proteomes" id="UP000253314"/>
    </source>
</evidence>
<evidence type="ECO:0000313" key="18">
    <source>
        <dbReference type="EMBL" id="RBW70184.1"/>
    </source>
</evidence>
<dbReference type="SMART" id="SM00388">
    <property type="entry name" value="HisKA"/>
    <property type="match status" value="1"/>
</dbReference>
<comment type="subcellular location">
    <subcellularLocation>
        <location evidence="2">Cell membrane</location>
        <topology evidence="2">Multi-pass membrane protein</topology>
    </subcellularLocation>
</comment>
<dbReference type="PROSITE" id="PS50885">
    <property type="entry name" value="HAMP"/>
    <property type="match status" value="1"/>
</dbReference>
<keyword evidence="19" id="KW-1185">Reference proteome</keyword>
<dbReference type="CDD" id="cd00075">
    <property type="entry name" value="HATPase"/>
    <property type="match status" value="1"/>
</dbReference>
<dbReference type="InterPro" id="IPR036097">
    <property type="entry name" value="HisK_dim/P_sf"/>
</dbReference>
<evidence type="ECO:0000256" key="1">
    <source>
        <dbReference type="ARBA" id="ARBA00000085"/>
    </source>
</evidence>
<sequence length="456" mass="52246">MKRISIKLSILFFISMLFIEVVLFIFLYYELLGNRIEDETKALLTRGNSHSNVLEKHFDMLTLKHVALMESEASTIVVITDNDKSILVNSDYIDFTMKTIMNQNKDIAAEGVLLESRWRTTPYLASASPILINNSLEGYVYMFTSTEKMRKVNDRLTFQFGLVGIFSFFLTAVTVFFLTKFITQPLIRMKKATEQIIQGNQTNSLDTERQDELGELAKSIQFLSSNLNRLKKERTDFLANIAHELRTPLTYLKGYADIAQRETISSKERKEYLKIITEEATHAAKLVSDLFHLAKMDQHSFPIHKQKVDIVKLLNELIIKVKPAYMEKGVRLELKGENQAFVELDEDRFSQVILNLLDNSLLYTEKGKKVSVEVSEEEDRIIILVRDQGEGIPKEELPFIWERLYRVDKSRSRKLGGTGLGLSIVKEIVEKHGGMIEAISELGVGTTMTIRLKKEG</sequence>
<gene>
    <name evidence="18" type="ORF">DS031_08325</name>
</gene>
<dbReference type="OrthoDB" id="9813151at2"/>
<evidence type="ECO:0000256" key="8">
    <source>
        <dbReference type="ARBA" id="ARBA00022741"/>
    </source>
</evidence>
<organism evidence="18 19">
    <name type="scientific">Bacillus taeanensis</name>
    <dbReference type="NCBI Taxonomy" id="273032"/>
    <lineage>
        <taxon>Bacteria</taxon>
        <taxon>Bacillati</taxon>
        <taxon>Bacillota</taxon>
        <taxon>Bacilli</taxon>
        <taxon>Bacillales</taxon>
        <taxon>Bacillaceae</taxon>
        <taxon>Bacillus</taxon>
    </lineage>
</organism>
<dbReference type="Pfam" id="PF00672">
    <property type="entry name" value="HAMP"/>
    <property type="match status" value="1"/>
</dbReference>
<dbReference type="InterPro" id="IPR005467">
    <property type="entry name" value="His_kinase_dom"/>
</dbReference>
<dbReference type="Pfam" id="PF02518">
    <property type="entry name" value="HATPase_c"/>
    <property type="match status" value="1"/>
</dbReference>
<dbReference type="InterPro" id="IPR050351">
    <property type="entry name" value="BphY/WalK/GraS-like"/>
</dbReference>
<comment type="caution">
    <text evidence="18">The sequence shown here is derived from an EMBL/GenBank/DDBJ whole genome shotgun (WGS) entry which is preliminary data.</text>
</comment>
<keyword evidence="9 18" id="KW-0418">Kinase</keyword>
<dbReference type="Gene3D" id="1.10.287.130">
    <property type="match status" value="1"/>
</dbReference>
<feature type="coiled-coil region" evidence="14">
    <location>
        <begin position="213"/>
        <end position="240"/>
    </location>
</feature>
<dbReference type="GO" id="GO:0004721">
    <property type="term" value="F:phosphoprotein phosphatase activity"/>
    <property type="evidence" value="ECO:0007669"/>
    <property type="project" value="TreeGrafter"/>
</dbReference>
<dbReference type="GO" id="GO:0005524">
    <property type="term" value="F:ATP binding"/>
    <property type="evidence" value="ECO:0007669"/>
    <property type="project" value="UniProtKB-KW"/>
</dbReference>
<keyword evidence="6" id="KW-0808">Transferase</keyword>
<evidence type="ECO:0000256" key="7">
    <source>
        <dbReference type="ARBA" id="ARBA00022692"/>
    </source>
</evidence>
<evidence type="ECO:0000256" key="11">
    <source>
        <dbReference type="ARBA" id="ARBA00022989"/>
    </source>
</evidence>
<dbReference type="Gene3D" id="3.30.565.10">
    <property type="entry name" value="Histidine kinase-like ATPase, C-terminal domain"/>
    <property type="match status" value="1"/>
</dbReference>
<dbReference type="SMART" id="SM00387">
    <property type="entry name" value="HATPase_c"/>
    <property type="match status" value="1"/>
</dbReference>
<protein>
    <recommendedName>
        <fullName evidence="3">histidine kinase</fullName>
        <ecNumber evidence="3">2.7.13.3</ecNumber>
    </recommendedName>
</protein>
<dbReference type="Gene3D" id="6.10.340.10">
    <property type="match status" value="1"/>
</dbReference>
<dbReference type="Proteomes" id="UP000253314">
    <property type="component" value="Unassembled WGS sequence"/>
</dbReference>
<dbReference type="InterPro" id="IPR003660">
    <property type="entry name" value="HAMP_dom"/>
</dbReference>
<keyword evidence="11 15" id="KW-1133">Transmembrane helix</keyword>
<keyword evidence="14" id="KW-0175">Coiled coil</keyword>
<feature type="domain" description="HAMP" evidence="17">
    <location>
        <begin position="180"/>
        <end position="232"/>
    </location>
</feature>
<evidence type="ECO:0000256" key="15">
    <source>
        <dbReference type="SAM" id="Phobius"/>
    </source>
</evidence>
<dbReference type="Pfam" id="PF00512">
    <property type="entry name" value="HisKA"/>
    <property type="match status" value="1"/>
</dbReference>
<evidence type="ECO:0000259" key="16">
    <source>
        <dbReference type="PROSITE" id="PS50109"/>
    </source>
</evidence>
<evidence type="ECO:0000256" key="14">
    <source>
        <dbReference type="SAM" id="Coils"/>
    </source>
</evidence>
<evidence type="ECO:0000256" key="6">
    <source>
        <dbReference type="ARBA" id="ARBA00022679"/>
    </source>
</evidence>
<keyword evidence="4" id="KW-1003">Cell membrane</keyword>
<proteinExistence type="predicted"/>
<keyword evidence="12" id="KW-0902">Two-component regulatory system</keyword>
<dbReference type="GO" id="GO:0005886">
    <property type="term" value="C:plasma membrane"/>
    <property type="evidence" value="ECO:0007669"/>
    <property type="project" value="UniProtKB-SubCell"/>
</dbReference>
<dbReference type="FunFam" id="1.10.287.130:FF:000001">
    <property type="entry name" value="Two-component sensor histidine kinase"/>
    <property type="match status" value="1"/>
</dbReference>
<feature type="transmembrane region" description="Helical" evidence="15">
    <location>
        <begin position="156"/>
        <end position="178"/>
    </location>
</feature>
<dbReference type="GO" id="GO:0000155">
    <property type="term" value="F:phosphorelay sensor kinase activity"/>
    <property type="evidence" value="ECO:0007669"/>
    <property type="project" value="InterPro"/>
</dbReference>
<dbReference type="InterPro" id="IPR003661">
    <property type="entry name" value="HisK_dim/P_dom"/>
</dbReference>
<dbReference type="RefSeq" id="WP_113805503.1">
    <property type="nucleotide sequence ID" value="NZ_QOCW01000006.1"/>
</dbReference>
<keyword evidence="7 15" id="KW-0812">Transmembrane</keyword>
<dbReference type="PANTHER" id="PTHR45453">
    <property type="entry name" value="PHOSPHATE REGULON SENSOR PROTEIN PHOR"/>
    <property type="match status" value="1"/>
</dbReference>
<dbReference type="AlphaFoldDB" id="A0A366Y191"/>
<evidence type="ECO:0000256" key="5">
    <source>
        <dbReference type="ARBA" id="ARBA00022553"/>
    </source>
</evidence>
<dbReference type="EMBL" id="QOCW01000006">
    <property type="protein sequence ID" value="RBW70184.1"/>
    <property type="molecule type" value="Genomic_DNA"/>
</dbReference>
<reference evidence="18 19" key="1">
    <citation type="submission" date="2018-07" db="EMBL/GenBank/DDBJ databases">
        <title>Lottiidibacillus patelloidae gen. nov., sp. nov., isolated from the intestinal tract of a marine limpet and the reclassification of B. taeanensis BH030017T, B. algicola KMM 3737T and B. hwajinpoensis SW-72T as genus Lottiidibacillus.</title>
        <authorList>
            <person name="Liu R."/>
            <person name="Huang Z."/>
        </authorList>
    </citation>
    <scope>NUCLEOTIDE SEQUENCE [LARGE SCALE GENOMIC DNA]</scope>
    <source>
        <strain evidence="18 19">BH030017</strain>
    </source>
</reference>
<dbReference type="SUPFAM" id="SSF158472">
    <property type="entry name" value="HAMP domain-like"/>
    <property type="match status" value="1"/>
</dbReference>
<evidence type="ECO:0000259" key="17">
    <source>
        <dbReference type="PROSITE" id="PS50885"/>
    </source>
</evidence>
<dbReference type="InterPro" id="IPR036890">
    <property type="entry name" value="HATPase_C_sf"/>
</dbReference>
<dbReference type="EC" id="2.7.13.3" evidence="3"/>
<keyword evidence="10" id="KW-0067">ATP-binding</keyword>
<keyword evidence="8" id="KW-0547">Nucleotide-binding</keyword>
<dbReference type="CDD" id="cd06225">
    <property type="entry name" value="HAMP"/>
    <property type="match status" value="1"/>
</dbReference>
<evidence type="ECO:0000256" key="12">
    <source>
        <dbReference type="ARBA" id="ARBA00023012"/>
    </source>
</evidence>
<dbReference type="CDD" id="cd00082">
    <property type="entry name" value="HisKA"/>
    <property type="match status" value="1"/>
</dbReference>
<feature type="domain" description="Histidine kinase" evidence="16">
    <location>
        <begin position="240"/>
        <end position="456"/>
    </location>
</feature>
<evidence type="ECO:0000256" key="9">
    <source>
        <dbReference type="ARBA" id="ARBA00022777"/>
    </source>
</evidence>
<keyword evidence="13 15" id="KW-0472">Membrane</keyword>
<dbReference type="GO" id="GO:0016036">
    <property type="term" value="P:cellular response to phosphate starvation"/>
    <property type="evidence" value="ECO:0007669"/>
    <property type="project" value="TreeGrafter"/>
</dbReference>
<accession>A0A366Y191</accession>
<name>A0A366Y191_9BACI</name>
<evidence type="ECO:0000256" key="3">
    <source>
        <dbReference type="ARBA" id="ARBA00012438"/>
    </source>
</evidence>
<evidence type="ECO:0000256" key="10">
    <source>
        <dbReference type="ARBA" id="ARBA00022840"/>
    </source>
</evidence>
<comment type="catalytic activity">
    <reaction evidence="1">
        <text>ATP + protein L-histidine = ADP + protein N-phospho-L-histidine.</text>
        <dbReference type="EC" id="2.7.13.3"/>
    </reaction>
</comment>
<dbReference type="FunFam" id="3.30.565.10:FF:000006">
    <property type="entry name" value="Sensor histidine kinase WalK"/>
    <property type="match status" value="1"/>
</dbReference>
<feature type="transmembrane region" description="Helical" evidence="15">
    <location>
        <begin position="9"/>
        <end position="29"/>
    </location>
</feature>
<dbReference type="PANTHER" id="PTHR45453:SF1">
    <property type="entry name" value="PHOSPHATE REGULON SENSOR PROTEIN PHOR"/>
    <property type="match status" value="1"/>
</dbReference>